<feature type="compositionally biased region" description="Low complexity" evidence="3">
    <location>
        <begin position="227"/>
        <end position="237"/>
    </location>
</feature>
<dbReference type="InterPro" id="IPR000637">
    <property type="entry name" value="HMGI/Y_DNA-bd_CS"/>
</dbReference>
<dbReference type="Pfam" id="PF00651">
    <property type="entry name" value="BTB"/>
    <property type="match status" value="1"/>
</dbReference>
<keyword evidence="2" id="KW-0539">Nucleus</keyword>
<accession>A0AAN4ZNZ6</accession>
<feature type="region of interest" description="Disordered" evidence="3">
    <location>
        <begin position="364"/>
        <end position="443"/>
    </location>
</feature>
<feature type="compositionally biased region" description="Acidic residues" evidence="3">
    <location>
        <begin position="476"/>
        <end position="490"/>
    </location>
</feature>
<dbReference type="EMBL" id="BTRK01000003">
    <property type="protein sequence ID" value="GMR41772.1"/>
    <property type="molecule type" value="Genomic_DNA"/>
</dbReference>
<dbReference type="SUPFAM" id="SSF54160">
    <property type="entry name" value="Chromo domain-like"/>
    <property type="match status" value="1"/>
</dbReference>
<dbReference type="InterPro" id="IPR016197">
    <property type="entry name" value="Chromo-like_dom_sf"/>
</dbReference>
<dbReference type="Proteomes" id="UP001328107">
    <property type="component" value="Unassembled WGS sequence"/>
</dbReference>
<dbReference type="InterPro" id="IPR000210">
    <property type="entry name" value="BTB/POZ_dom"/>
</dbReference>
<evidence type="ECO:0000256" key="3">
    <source>
        <dbReference type="SAM" id="MobiDB-lite"/>
    </source>
</evidence>
<evidence type="ECO:0000256" key="2">
    <source>
        <dbReference type="ARBA" id="ARBA00023242"/>
    </source>
</evidence>
<feature type="domain" description="Chromo" evidence="4">
    <location>
        <begin position="17"/>
        <end position="76"/>
    </location>
</feature>
<feature type="compositionally biased region" description="Basic and acidic residues" evidence="3">
    <location>
        <begin position="59"/>
        <end position="71"/>
    </location>
</feature>
<sequence length="903" mass="101010">MGRRKTRVVAKGKDVDYVVEKILDKRTNKDGEVEYFIKWRGYPASHNKWEPASNVTCPDKIEEFERAGRGDGRKRKSTVADSASSLSLTSVMSDASASTSAKGAVPAKRPRGRPPKAKNQQDSDQSASAGAPLLAVANSPTQADPQPAAVAAPTVAVVPAADAANNSTPSQMNGHEPAQDVAAVPPSTAAADASTNSTAAMGPLVGSPSADEATSSAPTKRPRGRPRNNVPVGVVKPIQQPSNNGQRAAIVRPQELRAPVVVPRPPPQEDDSDVEVVMEVVAPPAERRARMVQQRLQVAGQRLRHDLRMNPQQQAHPETQQMMQRLLMAGFLVQPRRLPALQRMQQRLQAARQPLQQLLQAARRPMQHRPLAARQPMQNRPLAARQPMHQRPPVAGQMQQGPLGRRQRMGHGPIPPRPPQSVHSENDSDVEVLPQLPPANGDNEELPVVEQAEVQQQLQIIGEAADNEVVVPADAVEEEVEREQEESTEEPPEKEAEAGAKADQEQTIYPQEQKELSVEPVLPPERVDSDGEMEVKSPHMMEDQSNEWVDHYEDVGMEEVESLVSTSEVDPSEEEDLNYFLWSPRAIDCRQSVELAVKREHLELGETMMAGTVYFGEVPFEVGITVLDGEEGDEVLGIMVKCNEKEESSLWRIDATLEVDMVLSDLVITFDPYSFFKHNTLAKMELSTPLDEMMCEGSKYVDGEGTLLLNISVVLLDVQGYVLPLEHDFTKRRRHDNTIFDVEGTYVFVNRDQLSLRSEFFYKIFQERAGQDKEPIAVYDCSLDEFLLMLDKLFNYDHEIYNDTLIPLMHAAHLFELTDVLTSCHEYFYKHMYDLSTEQIVQAMQQVDDYADSDLERAVLEVTVRKNLFEEVKTTEGYKELSDRFKVYLLKRIIELEKGMEEK</sequence>
<dbReference type="InterPro" id="IPR023780">
    <property type="entry name" value="Chromo_domain"/>
</dbReference>
<dbReference type="CDD" id="cd18186">
    <property type="entry name" value="BTB_POZ_ZBTB_KLHL-like"/>
    <property type="match status" value="1"/>
</dbReference>
<dbReference type="GO" id="GO:0006355">
    <property type="term" value="P:regulation of DNA-templated transcription"/>
    <property type="evidence" value="ECO:0007669"/>
    <property type="project" value="InterPro"/>
</dbReference>
<evidence type="ECO:0000256" key="1">
    <source>
        <dbReference type="ARBA" id="ARBA00004123"/>
    </source>
</evidence>
<evidence type="ECO:0008006" key="8">
    <source>
        <dbReference type="Google" id="ProtNLM"/>
    </source>
</evidence>
<dbReference type="SMART" id="SM00225">
    <property type="entry name" value="BTB"/>
    <property type="match status" value="1"/>
</dbReference>
<feature type="domain" description="BTB" evidence="5">
    <location>
        <begin position="736"/>
        <end position="802"/>
    </location>
</feature>
<proteinExistence type="predicted"/>
<dbReference type="AlphaFoldDB" id="A0AAN4ZNZ6"/>
<protein>
    <recommendedName>
        <fullName evidence="8">Chromo domain-containing protein</fullName>
    </recommendedName>
</protein>
<feature type="region of interest" description="Disordered" evidence="3">
    <location>
        <begin position="476"/>
        <end position="531"/>
    </location>
</feature>
<feature type="compositionally biased region" description="Basic and acidic residues" evidence="3">
    <location>
        <begin position="491"/>
        <end position="504"/>
    </location>
</feature>
<dbReference type="Gene3D" id="2.40.50.40">
    <property type="match status" value="1"/>
</dbReference>
<organism evidence="6 7">
    <name type="scientific">Pristionchus mayeri</name>
    <dbReference type="NCBI Taxonomy" id="1317129"/>
    <lineage>
        <taxon>Eukaryota</taxon>
        <taxon>Metazoa</taxon>
        <taxon>Ecdysozoa</taxon>
        <taxon>Nematoda</taxon>
        <taxon>Chromadorea</taxon>
        <taxon>Rhabditida</taxon>
        <taxon>Rhabditina</taxon>
        <taxon>Diplogasteromorpha</taxon>
        <taxon>Diplogasteroidea</taxon>
        <taxon>Neodiplogasteridae</taxon>
        <taxon>Pristionchus</taxon>
    </lineage>
</organism>
<dbReference type="GO" id="GO:0005634">
    <property type="term" value="C:nucleus"/>
    <property type="evidence" value="ECO:0007669"/>
    <property type="project" value="UniProtKB-SubCell"/>
</dbReference>
<dbReference type="SUPFAM" id="SSF54695">
    <property type="entry name" value="POZ domain"/>
    <property type="match status" value="1"/>
</dbReference>
<dbReference type="PROSITE" id="PS50013">
    <property type="entry name" value="CHROMO_2"/>
    <property type="match status" value="1"/>
</dbReference>
<dbReference type="PANTHER" id="PTHR47022">
    <property type="entry name" value="BTB AND MATH DOMAIN-CONTAINING PROTEIN 36-RELATED"/>
    <property type="match status" value="1"/>
</dbReference>
<evidence type="ECO:0000259" key="4">
    <source>
        <dbReference type="PROSITE" id="PS50013"/>
    </source>
</evidence>
<dbReference type="PANTHER" id="PTHR47022:SF1">
    <property type="entry name" value="BTB AND MATH DOMAIN-CONTAINING PROTEIN 36-RELATED"/>
    <property type="match status" value="1"/>
</dbReference>
<dbReference type="InterPro" id="IPR017956">
    <property type="entry name" value="AT_hook_DNA-bd_motif"/>
</dbReference>
<dbReference type="SMART" id="SM00384">
    <property type="entry name" value="AT_hook"/>
    <property type="match status" value="2"/>
</dbReference>
<gene>
    <name evidence="6" type="ORF">PMAYCL1PPCAC_11967</name>
</gene>
<comment type="caution">
    <text evidence="6">The sequence shown here is derived from an EMBL/GenBank/DDBJ whole genome shotgun (WGS) entry which is preliminary data.</text>
</comment>
<dbReference type="PROSITE" id="PS00354">
    <property type="entry name" value="HMGI_Y"/>
    <property type="match status" value="1"/>
</dbReference>
<dbReference type="InterPro" id="IPR011333">
    <property type="entry name" value="SKP1/BTB/POZ_sf"/>
</dbReference>
<dbReference type="Gene3D" id="3.30.710.10">
    <property type="entry name" value="Potassium Channel Kv1.1, Chain A"/>
    <property type="match status" value="1"/>
</dbReference>
<dbReference type="SMART" id="SM00298">
    <property type="entry name" value="CHROMO"/>
    <property type="match status" value="1"/>
</dbReference>
<dbReference type="Pfam" id="PF00385">
    <property type="entry name" value="Chromo"/>
    <property type="match status" value="1"/>
</dbReference>
<keyword evidence="7" id="KW-1185">Reference proteome</keyword>
<feature type="compositionally biased region" description="Low complexity" evidence="3">
    <location>
        <begin position="180"/>
        <end position="200"/>
    </location>
</feature>
<evidence type="ECO:0000259" key="5">
    <source>
        <dbReference type="PROSITE" id="PS50097"/>
    </source>
</evidence>
<dbReference type="PROSITE" id="PS50097">
    <property type="entry name" value="BTB"/>
    <property type="match status" value="1"/>
</dbReference>
<comment type="subcellular location">
    <subcellularLocation>
        <location evidence="1">Nucleus</location>
    </subcellularLocation>
</comment>
<evidence type="ECO:0000313" key="6">
    <source>
        <dbReference type="EMBL" id="GMR41772.1"/>
    </source>
</evidence>
<dbReference type="InterPro" id="IPR000953">
    <property type="entry name" value="Chromo/chromo_shadow_dom"/>
</dbReference>
<evidence type="ECO:0000313" key="7">
    <source>
        <dbReference type="Proteomes" id="UP001328107"/>
    </source>
</evidence>
<reference evidence="7" key="1">
    <citation type="submission" date="2022-10" db="EMBL/GenBank/DDBJ databases">
        <title>Genome assembly of Pristionchus species.</title>
        <authorList>
            <person name="Yoshida K."/>
            <person name="Sommer R.J."/>
        </authorList>
    </citation>
    <scope>NUCLEOTIDE SEQUENCE [LARGE SCALE GENOMIC DNA]</scope>
    <source>
        <strain evidence="7">RS5460</strain>
    </source>
</reference>
<dbReference type="CDD" id="cd00024">
    <property type="entry name" value="CD_CSD"/>
    <property type="match status" value="1"/>
</dbReference>
<dbReference type="GO" id="GO:0003677">
    <property type="term" value="F:DNA binding"/>
    <property type="evidence" value="ECO:0007669"/>
    <property type="project" value="InterPro"/>
</dbReference>
<dbReference type="PRINTS" id="PR00929">
    <property type="entry name" value="ATHOOK"/>
</dbReference>
<name>A0AAN4ZNZ6_9BILA</name>
<feature type="compositionally biased region" description="Low complexity" evidence="3">
    <location>
        <begin position="140"/>
        <end position="164"/>
    </location>
</feature>
<feature type="compositionally biased region" description="Low complexity" evidence="3">
    <location>
        <begin position="79"/>
        <end position="96"/>
    </location>
</feature>
<feature type="region of interest" description="Disordered" evidence="3">
    <location>
        <begin position="47"/>
        <end position="245"/>
    </location>
</feature>